<gene>
    <name evidence="2" type="ORF">TVAG_362950</name>
</gene>
<evidence type="ECO:0000313" key="2">
    <source>
        <dbReference type="EMBL" id="EAX88421.1"/>
    </source>
</evidence>
<reference evidence="2" key="1">
    <citation type="submission" date="2006-10" db="EMBL/GenBank/DDBJ databases">
        <authorList>
            <person name="Amadeo P."/>
            <person name="Zhao Q."/>
            <person name="Wortman J."/>
            <person name="Fraser-Liggett C."/>
            <person name="Carlton J."/>
        </authorList>
    </citation>
    <scope>NUCLEOTIDE SEQUENCE</scope>
    <source>
        <strain evidence="2">G3</strain>
    </source>
</reference>
<dbReference type="PANTHER" id="PTHR24159:SF5">
    <property type="entry name" value="ANK_REP_REGION DOMAIN-CONTAINING PROTEIN"/>
    <property type="match status" value="1"/>
</dbReference>
<dbReference type="EMBL" id="DS114311">
    <property type="protein sequence ID" value="EAX88421.1"/>
    <property type="molecule type" value="Genomic_DNA"/>
</dbReference>
<feature type="domain" description="DUF3447" evidence="1">
    <location>
        <begin position="255"/>
        <end position="322"/>
    </location>
</feature>
<name>A2G341_TRIV3</name>
<reference evidence="2" key="2">
    <citation type="journal article" date="2007" name="Science">
        <title>Draft genome sequence of the sexually transmitted pathogen Trichomonas vaginalis.</title>
        <authorList>
            <person name="Carlton J.M."/>
            <person name="Hirt R.P."/>
            <person name="Silva J.C."/>
            <person name="Delcher A.L."/>
            <person name="Schatz M."/>
            <person name="Zhao Q."/>
            <person name="Wortman J.R."/>
            <person name="Bidwell S.L."/>
            <person name="Alsmark U.C.M."/>
            <person name="Besteiro S."/>
            <person name="Sicheritz-Ponten T."/>
            <person name="Noel C.J."/>
            <person name="Dacks J.B."/>
            <person name="Foster P.G."/>
            <person name="Simillion C."/>
            <person name="Van de Peer Y."/>
            <person name="Miranda-Saavedra D."/>
            <person name="Barton G.J."/>
            <person name="Westrop G.D."/>
            <person name="Mueller S."/>
            <person name="Dessi D."/>
            <person name="Fiori P.L."/>
            <person name="Ren Q."/>
            <person name="Paulsen I."/>
            <person name="Zhang H."/>
            <person name="Bastida-Corcuera F.D."/>
            <person name="Simoes-Barbosa A."/>
            <person name="Brown M.T."/>
            <person name="Hayes R.D."/>
            <person name="Mukherjee M."/>
            <person name="Okumura C.Y."/>
            <person name="Schneider R."/>
            <person name="Smith A.J."/>
            <person name="Vanacova S."/>
            <person name="Villalvazo M."/>
            <person name="Haas B.J."/>
            <person name="Pertea M."/>
            <person name="Feldblyum T.V."/>
            <person name="Utterback T.R."/>
            <person name="Shu C.L."/>
            <person name="Osoegawa K."/>
            <person name="de Jong P.J."/>
            <person name="Hrdy I."/>
            <person name="Horvathova L."/>
            <person name="Zubacova Z."/>
            <person name="Dolezal P."/>
            <person name="Malik S.B."/>
            <person name="Logsdon J.M. Jr."/>
            <person name="Henze K."/>
            <person name="Gupta A."/>
            <person name="Wang C.C."/>
            <person name="Dunne R.L."/>
            <person name="Upcroft J.A."/>
            <person name="Upcroft P."/>
            <person name="White O."/>
            <person name="Salzberg S.L."/>
            <person name="Tang P."/>
            <person name="Chiu C.-H."/>
            <person name="Lee Y.-S."/>
            <person name="Embley T.M."/>
            <person name="Coombs G.H."/>
            <person name="Mottram J.C."/>
            <person name="Tachezy J."/>
            <person name="Fraser-Liggett C.M."/>
            <person name="Johnson P.J."/>
        </authorList>
    </citation>
    <scope>NUCLEOTIDE SEQUENCE [LARGE SCALE GENOMIC DNA]</scope>
    <source>
        <strain evidence="2">G3</strain>
    </source>
</reference>
<dbReference type="KEGG" id="tva:4746088"/>
<dbReference type="Pfam" id="PF11929">
    <property type="entry name" value="DUF3447"/>
    <property type="match status" value="1"/>
</dbReference>
<dbReference type="Proteomes" id="UP000001542">
    <property type="component" value="Unassembled WGS sequence"/>
</dbReference>
<dbReference type="SUPFAM" id="SSF48403">
    <property type="entry name" value="Ankyrin repeat"/>
    <property type="match status" value="1"/>
</dbReference>
<sequence>MFQDISCLEEIPIPDSLQPTIFIQNSLIKLVKNECVDKFCRIILESEQYKTKIIVEKLAEELVILSQIRQNRFHLISRICQNLFSESYYKEQLRPLLLRRIFRESSYYLLLCLYNDQIYSQNDIMNLILEQKRSDFAMYFAPEFGLIDTSIMIPKQWVKKVIKHLSDYQANDWALFKEYRTLGWLPNSIVAAIKKDDLDALLDFEVDSRFNINNFIEASPLEPFRLPRVNTYMSLAAIFGSINCFKLFYQSDIPVTDRIMHSAIAGGNYEIVRICARSVCDGFEAAIEYRQNEIMDWLLQNSLCKISSAVCMDWNNLLAALYLSDKTETNEILIKGMNEIYEGKAIAMPEIVSSSSNYF</sequence>
<dbReference type="InterPro" id="IPR036770">
    <property type="entry name" value="Ankyrin_rpt-contain_sf"/>
</dbReference>
<dbReference type="VEuPathDB" id="TrichDB:TVAGG3_0643520"/>
<dbReference type="SMR" id="A2G341"/>
<dbReference type="PANTHER" id="PTHR24159">
    <property type="match status" value="1"/>
</dbReference>
<dbReference type="InParanoid" id="A2G341"/>
<proteinExistence type="predicted"/>
<evidence type="ECO:0000313" key="3">
    <source>
        <dbReference type="Proteomes" id="UP000001542"/>
    </source>
</evidence>
<accession>A2G341</accession>
<dbReference type="VEuPathDB" id="TrichDB:TVAG_362950"/>
<dbReference type="InterPro" id="IPR020683">
    <property type="entry name" value="DUF3447"/>
</dbReference>
<dbReference type="RefSeq" id="XP_001301351.1">
    <property type="nucleotide sequence ID" value="XM_001301350.1"/>
</dbReference>
<evidence type="ECO:0000259" key="1">
    <source>
        <dbReference type="Pfam" id="PF11929"/>
    </source>
</evidence>
<keyword evidence="3" id="KW-1185">Reference proteome</keyword>
<organism evidence="2 3">
    <name type="scientific">Trichomonas vaginalis (strain ATCC PRA-98 / G3)</name>
    <dbReference type="NCBI Taxonomy" id="412133"/>
    <lineage>
        <taxon>Eukaryota</taxon>
        <taxon>Metamonada</taxon>
        <taxon>Parabasalia</taxon>
        <taxon>Trichomonadida</taxon>
        <taxon>Trichomonadidae</taxon>
        <taxon>Trichomonas</taxon>
    </lineage>
</organism>
<dbReference type="AlphaFoldDB" id="A2G341"/>
<protein>
    <recommendedName>
        <fullName evidence="1">DUF3447 domain-containing protein</fullName>
    </recommendedName>
</protein>